<name>E6N5S5_CALS0</name>
<dbReference type="PANTHER" id="PTHR47495:SF2">
    <property type="entry name" value="ALDEHYDE DEHYDROGENASE"/>
    <property type="match status" value="1"/>
</dbReference>
<dbReference type="AlphaFoldDB" id="E6N5S5"/>
<organism evidence="2 5">
    <name type="scientific">Caldiarchaeum subterraneum</name>
    <dbReference type="NCBI Taxonomy" id="311458"/>
    <lineage>
        <taxon>Archaea</taxon>
        <taxon>Nitrososphaerota</taxon>
        <taxon>Candidatus Caldarchaeales</taxon>
        <taxon>Candidatus Caldarchaeaceae</taxon>
        <taxon>Candidatus Caldarchaeum</taxon>
    </lineage>
</organism>
<dbReference type="GO" id="GO:0016491">
    <property type="term" value="F:oxidoreductase activity"/>
    <property type="evidence" value="ECO:0007669"/>
    <property type="project" value="InterPro"/>
</dbReference>
<dbReference type="SUPFAM" id="SSF56003">
    <property type="entry name" value="Molybdenum cofactor-binding domain"/>
    <property type="match status" value="1"/>
</dbReference>
<feature type="domain" description="Aldehyde oxidase/xanthine dehydrogenase second molybdopterin binding" evidence="1">
    <location>
        <begin position="3"/>
        <end position="268"/>
    </location>
</feature>
<dbReference type="InterPro" id="IPR052516">
    <property type="entry name" value="N-heterocyclic_Hydroxylase"/>
</dbReference>
<proteinExistence type="predicted"/>
<evidence type="ECO:0000313" key="3">
    <source>
        <dbReference type="EMBL" id="BAJ47686.1"/>
    </source>
</evidence>
<reference evidence="2 5" key="1">
    <citation type="journal article" date="2005" name="Environ. Microbiol.">
        <title>Genetic and functional properties of uncultivated thermophilic crenarchaeotes from a subsurface gold mine as revealed by analysis of genome fragments.</title>
        <authorList>
            <person name="Nunoura T."/>
            <person name="Hirayama H."/>
            <person name="Takami H."/>
            <person name="Oida H."/>
            <person name="Nishi S."/>
            <person name="Shimamura S."/>
            <person name="Suzuki Y."/>
            <person name="Inagaki F."/>
            <person name="Takai K."/>
            <person name="Nealson K.H."/>
            <person name="Horikoshi K."/>
        </authorList>
    </citation>
    <scope>NUCLEOTIDE SEQUENCE [LARGE SCALE GENOMIC DNA]</scope>
</reference>
<dbReference type="Pfam" id="PF20256">
    <property type="entry name" value="MoCoBD_2"/>
    <property type="match status" value="1"/>
</dbReference>
<accession>E6N5S5</accession>
<dbReference type="PANTHER" id="PTHR47495">
    <property type="entry name" value="ALDEHYDE DEHYDROGENASE"/>
    <property type="match status" value="1"/>
</dbReference>
<dbReference type="Proteomes" id="UP000008120">
    <property type="component" value="Chromosome"/>
</dbReference>
<gene>
    <name evidence="4" type="ORF">CSUB_C0643</name>
    <name evidence="3" type="ORF">HGMM_F09F10C08</name>
    <name evidence="2" type="ORF">HGMM_F32D08C10</name>
</gene>
<dbReference type="EMBL" id="AP011843">
    <property type="protein sequence ID" value="BAJ47644.1"/>
    <property type="molecule type" value="Genomic_DNA"/>
</dbReference>
<dbReference type="BioCyc" id="CCAL311458:G131R-655-MONOMER"/>
<dbReference type="EMBL" id="BA000048">
    <property type="protein sequence ID" value="BAJ50502.1"/>
    <property type="molecule type" value="Genomic_DNA"/>
</dbReference>
<dbReference type="InterPro" id="IPR037165">
    <property type="entry name" value="AldOxase/xan_DH_Mopterin-bd_sf"/>
</dbReference>
<evidence type="ECO:0000313" key="4">
    <source>
        <dbReference type="EMBL" id="BAJ50502.1"/>
    </source>
</evidence>
<evidence type="ECO:0000313" key="5">
    <source>
        <dbReference type="Proteomes" id="UP000008120"/>
    </source>
</evidence>
<sequence length="336" mass="35624">MAKLRGRGIAAINYPTGMNLGGDPSQVVIVAQPDGRLVVNVASVELGQGIKTVLAQIASEITGVSVEDIEVRFGDTESAPHDTGTFASRSTHRMGNAVVKASEEIREIVLNTAAKMLEVSPRDLEIREGRVWVKGVSDKSVEVKQVISQAQFTYNTPVVGKGFYVKPKSSVDPETGASDPHSTMAHGCTVAEVEVDTETGFVTVLKVYTVYEVGKAINPQLVESQIIGGIVMGMGAALTETVYPRYPALDFQTTSFRDYILPTAGDIPEIVAKIVESPTPTGPFGAKGVGEMVVNSIAPAIVNAVYDAIGVQITDLPITPEKVLKALKQKEAAAKS</sequence>
<dbReference type="InterPro" id="IPR046867">
    <property type="entry name" value="AldOxase/xan_DH_MoCoBD2"/>
</dbReference>
<dbReference type="KEGG" id="csu:CSUB_C0643"/>
<protein>
    <submittedName>
        <fullName evidence="2">Molybdenum hydroxylase family protein, large subunit</fullName>
    </submittedName>
</protein>
<reference evidence="2 5" key="2">
    <citation type="journal article" date="2011" name="Nucleic Acids Res.">
        <title>Insights into the evolution of Archaea and eukaryotic protein modifier systems revealed by the genome of a novel archaeal group.</title>
        <authorList>
            <person name="Nunoura T."/>
            <person name="Takaki Y."/>
            <person name="Kakuta J."/>
            <person name="Nishi S."/>
            <person name="Sugahara J."/>
            <person name="Kazama H."/>
            <person name="Chee G."/>
            <person name="Hattori M."/>
            <person name="Kanai A."/>
            <person name="Atomi H."/>
            <person name="Takai K."/>
            <person name="Takami H."/>
        </authorList>
    </citation>
    <scope>NUCLEOTIDE SEQUENCE [LARGE SCALE GENOMIC DNA]</scope>
</reference>
<evidence type="ECO:0000313" key="2">
    <source>
        <dbReference type="EMBL" id="BAJ47644.1"/>
    </source>
</evidence>
<dbReference type="STRING" id="311458.CSUB_C0643"/>
<dbReference type="Gene3D" id="3.30.365.10">
    <property type="entry name" value="Aldehyde oxidase/xanthine dehydrogenase, molybdopterin binding domain"/>
    <property type="match status" value="2"/>
</dbReference>
<evidence type="ECO:0000259" key="1">
    <source>
        <dbReference type="Pfam" id="PF20256"/>
    </source>
</evidence>
<dbReference type="EMBL" id="AP011844">
    <property type="protein sequence ID" value="BAJ47686.1"/>
    <property type="molecule type" value="Genomic_DNA"/>
</dbReference>